<reference evidence="3" key="1">
    <citation type="journal article" date="2021" name="PeerJ">
        <title>Extensive microbial diversity within the chicken gut microbiome revealed by metagenomics and culture.</title>
        <authorList>
            <person name="Gilroy R."/>
            <person name="Ravi A."/>
            <person name="Getino M."/>
            <person name="Pursley I."/>
            <person name="Horton D.L."/>
            <person name="Alikhan N.F."/>
            <person name="Baker D."/>
            <person name="Gharbi K."/>
            <person name="Hall N."/>
            <person name="Watson M."/>
            <person name="Adriaenssens E.M."/>
            <person name="Foster-Nyarko E."/>
            <person name="Jarju S."/>
            <person name="Secka A."/>
            <person name="Antonio M."/>
            <person name="Oren A."/>
            <person name="Chaudhuri R.R."/>
            <person name="La Ragione R."/>
            <person name="Hildebrand F."/>
            <person name="Pallen M.J."/>
        </authorList>
    </citation>
    <scope>NUCLEOTIDE SEQUENCE</scope>
    <source>
        <strain evidence="3">CHK193-4272</strain>
    </source>
</reference>
<feature type="region of interest" description="Disordered" evidence="1">
    <location>
        <begin position="407"/>
        <end position="447"/>
    </location>
</feature>
<gene>
    <name evidence="3" type="ORF">H9746_02680</name>
</gene>
<dbReference type="SUPFAM" id="SSF81606">
    <property type="entry name" value="PP2C-like"/>
    <property type="match status" value="1"/>
</dbReference>
<dbReference type="InterPro" id="IPR001932">
    <property type="entry name" value="PPM-type_phosphatase-like_dom"/>
</dbReference>
<dbReference type="Gene3D" id="3.60.40.10">
    <property type="entry name" value="PPM-type phosphatase domain"/>
    <property type="match status" value="1"/>
</dbReference>
<evidence type="ECO:0000256" key="1">
    <source>
        <dbReference type="SAM" id="MobiDB-lite"/>
    </source>
</evidence>
<evidence type="ECO:0000313" key="4">
    <source>
        <dbReference type="Proteomes" id="UP000886808"/>
    </source>
</evidence>
<dbReference type="Pfam" id="PF13672">
    <property type="entry name" value="PP2C_2"/>
    <property type="match status" value="1"/>
</dbReference>
<dbReference type="Gene3D" id="1.10.287.1490">
    <property type="match status" value="1"/>
</dbReference>
<sequence>MHKYRAFSQIVRGYRHVKNGSVCQDYALASDAAPNCSVIVVADGHGGDDYFRSDRGAKFITQATAAELMDFASETTVLHLRGASERRELMYKLFDRILARWKEQIEADMFDDPFSETQMENVSPKLKEKYLAGEYTENAYGTTLIAAIITEKYWLVIQLGDGRCVSIRPDGSCEQPVRMDERCQDNLTTSVCDKDAIKEFRYSFSEQMPAAVFAFTDGVEAAFNDMDGAYGFCQELASTYLEKGKNGLIKTMEQILPNLSKKGSGDDVSIAGLICNEKLEPIAEVLKLEEKLRRSVTEWENAGHYVRDHEKEQHQLQIKLDECRSRVSVLSKQIEKDTEALEKMQDQIRLLEHNCNECEIKLYDLKEKLEAEQKLELELDTKVKQMIDEQQRLQTQLDEAASTVENLMDGTEQARKTAEEKKQAEGESLFDIDDEEDFTEPWAFVNR</sequence>
<organism evidence="3 4">
    <name type="scientific">Candidatus Butyricicoccus avistercoris</name>
    <dbReference type="NCBI Taxonomy" id="2838518"/>
    <lineage>
        <taxon>Bacteria</taxon>
        <taxon>Bacillati</taxon>
        <taxon>Bacillota</taxon>
        <taxon>Clostridia</taxon>
        <taxon>Eubacteriales</taxon>
        <taxon>Butyricicoccaceae</taxon>
        <taxon>Butyricicoccus</taxon>
    </lineage>
</organism>
<dbReference type="EMBL" id="DXIE01000019">
    <property type="protein sequence ID" value="HIV61742.1"/>
    <property type="molecule type" value="Genomic_DNA"/>
</dbReference>
<reference evidence="3" key="2">
    <citation type="submission" date="2021-04" db="EMBL/GenBank/DDBJ databases">
        <authorList>
            <person name="Gilroy R."/>
        </authorList>
    </citation>
    <scope>NUCLEOTIDE SEQUENCE</scope>
    <source>
        <strain evidence="3">CHK193-4272</strain>
    </source>
</reference>
<comment type="caution">
    <text evidence="3">The sequence shown here is derived from an EMBL/GenBank/DDBJ whole genome shotgun (WGS) entry which is preliminary data.</text>
</comment>
<dbReference type="Proteomes" id="UP000886808">
    <property type="component" value="Unassembled WGS sequence"/>
</dbReference>
<accession>A0A9D1PGT7</accession>
<feature type="domain" description="PPM-type phosphatase" evidence="2">
    <location>
        <begin position="12"/>
        <end position="244"/>
    </location>
</feature>
<evidence type="ECO:0000259" key="2">
    <source>
        <dbReference type="Pfam" id="PF13672"/>
    </source>
</evidence>
<evidence type="ECO:0000313" key="3">
    <source>
        <dbReference type="EMBL" id="HIV61742.1"/>
    </source>
</evidence>
<feature type="compositionally biased region" description="Acidic residues" evidence="1">
    <location>
        <begin position="428"/>
        <end position="439"/>
    </location>
</feature>
<dbReference type="SUPFAM" id="SSF90257">
    <property type="entry name" value="Myosin rod fragments"/>
    <property type="match status" value="1"/>
</dbReference>
<feature type="compositionally biased region" description="Basic and acidic residues" evidence="1">
    <location>
        <begin position="412"/>
        <end position="425"/>
    </location>
</feature>
<dbReference type="AlphaFoldDB" id="A0A9D1PGT7"/>
<protein>
    <submittedName>
        <fullName evidence="3">Protein phosphatase 2C domain-containing protein</fullName>
    </submittedName>
</protein>
<dbReference type="InterPro" id="IPR036457">
    <property type="entry name" value="PPM-type-like_dom_sf"/>
</dbReference>
<proteinExistence type="predicted"/>
<name>A0A9D1PGT7_9FIRM</name>